<dbReference type="EMBL" id="QWDN01000001">
    <property type="protein sequence ID" value="TEB46077.1"/>
    <property type="molecule type" value="Genomic_DNA"/>
</dbReference>
<evidence type="ECO:0000313" key="2">
    <source>
        <dbReference type="EMBL" id="TEB46077.1"/>
    </source>
</evidence>
<dbReference type="Proteomes" id="UP000295270">
    <property type="component" value="Unassembled WGS sequence"/>
</dbReference>
<protein>
    <recommendedName>
        <fullName evidence="5">DUF2846 domain-containing protein</fullName>
    </recommendedName>
</protein>
<organism evidence="2 4">
    <name type="scientific">Flavobacterium circumlabens</name>
    <dbReference type="NCBI Taxonomy" id="2133765"/>
    <lineage>
        <taxon>Bacteria</taxon>
        <taxon>Pseudomonadati</taxon>
        <taxon>Bacteroidota</taxon>
        <taxon>Flavobacteriia</taxon>
        <taxon>Flavobacteriales</taxon>
        <taxon>Flavobacteriaceae</taxon>
        <taxon>Flavobacterium</taxon>
    </lineage>
</organism>
<proteinExistence type="predicted"/>
<dbReference type="EMBL" id="SLWA01000001">
    <property type="protein sequence ID" value="TCN60959.1"/>
    <property type="molecule type" value="Genomic_DNA"/>
</dbReference>
<comment type="caution">
    <text evidence="2">The sequence shown here is derived from an EMBL/GenBank/DDBJ whole genome shotgun (WGS) entry which is preliminary data.</text>
</comment>
<reference evidence="2 4" key="2">
    <citation type="journal article" date="2018" name="Syst. Appl. Microbiol.">
        <title>Flavobacterium circumlabens sp. nov. and Flavobacterium cupreum sp. nov., two psychrotrophic species isolated from Antarctic environmental samples.</title>
        <authorList>
            <person name="Kralova S."/>
            <person name="Busse H.J."/>
            <person name="Svec P."/>
            <person name="Maslanova I."/>
            <person name="Stankova E."/>
            <person name="Bartak M."/>
            <person name="Sedlacek I."/>
        </authorList>
    </citation>
    <scope>NUCLEOTIDE SEQUENCE [LARGE SCALE GENOMIC DNA]</scope>
    <source>
        <strain evidence="2 4">CCM 8828</strain>
    </source>
</reference>
<dbReference type="AlphaFoldDB" id="A0A4Y7UI32"/>
<dbReference type="Proteomes" id="UP000298340">
    <property type="component" value="Unassembled WGS sequence"/>
</dbReference>
<accession>A0A4Y7UI32</accession>
<evidence type="ECO:0000313" key="1">
    <source>
        <dbReference type="EMBL" id="TCN60959.1"/>
    </source>
</evidence>
<reference evidence="1 3" key="1">
    <citation type="journal article" date="2015" name="Stand. Genomic Sci.">
        <title>Genomic Encyclopedia of Bacterial and Archaeal Type Strains, Phase III: the genomes of soil and plant-associated and newly described type strains.</title>
        <authorList>
            <person name="Whitman W.B."/>
            <person name="Woyke T."/>
            <person name="Klenk H.P."/>
            <person name="Zhou Y."/>
            <person name="Lilburn T.G."/>
            <person name="Beck B.J."/>
            <person name="De Vos P."/>
            <person name="Vandamme P."/>
            <person name="Eisen J.A."/>
            <person name="Garrity G."/>
            <person name="Hugenholtz P."/>
            <person name="Kyrpides N.C."/>
        </authorList>
    </citation>
    <scope>NUCLEOTIDE SEQUENCE [LARGE SCALE GENOMIC DNA]</scope>
    <source>
        <strain evidence="1 3">P5626</strain>
    </source>
</reference>
<gene>
    <name evidence="2" type="ORF">D0809_03530</name>
    <name evidence="1" type="ORF">EV142_101540</name>
</gene>
<evidence type="ECO:0000313" key="4">
    <source>
        <dbReference type="Proteomes" id="UP000298340"/>
    </source>
</evidence>
<sequence length="190" mass="21667">MKKILILFFAIVWITGYSQELKKPSEGKAIVYFVRSTGAGALINFKYFDGEKYLGKFNYGKYLVYECEPGKHVFWSRSENTDFINAELDPGKVYIIDSEGQMGFIKAAVALVPFNPNPGNYKTPKKFEKKKAAILKSISENKEYIATDVDLKEGAQEYESIIKNSIEKYTKLTAKGEVFLKLLPYMSYNN</sequence>
<keyword evidence="3" id="KW-1185">Reference proteome</keyword>
<reference evidence="1" key="3">
    <citation type="submission" date="2019-03" db="EMBL/GenBank/DDBJ databases">
        <authorList>
            <person name="Whitman W."/>
            <person name="Huntemann M."/>
            <person name="Clum A."/>
            <person name="Pillay M."/>
            <person name="Palaniappan K."/>
            <person name="Varghese N."/>
            <person name="Mikhailova N."/>
            <person name="Stamatis D."/>
            <person name="Reddy T."/>
            <person name="Daum C."/>
            <person name="Shapiro N."/>
            <person name="Ivanova N."/>
            <person name="Kyrpides N."/>
            <person name="Woyke T."/>
        </authorList>
    </citation>
    <scope>NUCLEOTIDE SEQUENCE</scope>
    <source>
        <strain evidence="1">P5626</strain>
    </source>
</reference>
<evidence type="ECO:0000313" key="3">
    <source>
        <dbReference type="Proteomes" id="UP000295270"/>
    </source>
</evidence>
<evidence type="ECO:0008006" key="5">
    <source>
        <dbReference type="Google" id="ProtNLM"/>
    </source>
</evidence>
<dbReference type="OrthoDB" id="5951953at2"/>
<name>A0A4Y7UI32_9FLAO</name>
<dbReference type="RefSeq" id="WP_132032411.1">
    <property type="nucleotide sequence ID" value="NZ_JBDSHJ010000020.1"/>
</dbReference>